<name>A0ABP0CVX9_9PEZI</name>
<reference evidence="3 4" key="1">
    <citation type="submission" date="2024-01" db="EMBL/GenBank/DDBJ databases">
        <authorList>
            <person name="Allen C."/>
            <person name="Tagirdzhanova G."/>
        </authorList>
    </citation>
    <scope>NUCLEOTIDE SEQUENCE [LARGE SCALE GENOMIC DNA]</scope>
</reference>
<feature type="region of interest" description="Disordered" evidence="1">
    <location>
        <begin position="405"/>
        <end position="534"/>
    </location>
</feature>
<feature type="compositionally biased region" description="Low complexity" evidence="1">
    <location>
        <begin position="408"/>
        <end position="432"/>
    </location>
</feature>
<evidence type="ECO:0000259" key="2">
    <source>
        <dbReference type="Pfam" id="PF23155"/>
    </source>
</evidence>
<dbReference type="EMBL" id="CAWUHB010000097">
    <property type="protein sequence ID" value="CAK7235334.1"/>
    <property type="molecule type" value="Genomic_DNA"/>
</dbReference>
<dbReference type="Proteomes" id="UP001642405">
    <property type="component" value="Unassembled WGS sequence"/>
</dbReference>
<organism evidence="3 4">
    <name type="scientific">Sporothrix curviconia</name>
    <dbReference type="NCBI Taxonomy" id="1260050"/>
    <lineage>
        <taxon>Eukaryota</taxon>
        <taxon>Fungi</taxon>
        <taxon>Dikarya</taxon>
        <taxon>Ascomycota</taxon>
        <taxon>Pezizomycotina</taxon>
        <taxon>Sordariomycetes</taxon>
        <taxon>Sordariomycetidae</taxon>
        <taxon>Ophiostomatales</taxon>
        <taxon>Ophiostomataceae</taxon>
        <taxon>Sporothrix</taxon>
    </lineage>
</organism>
<evidence type="ECO:0000313" key="4">
    <source>
        <dbReference type="Proteomes" id="UP001642405"/>
    </source>
</evidence>
<feature type="compositionally biased region" description="Low complexity" evidence="1">
    <location>
        <begin position="219"/>
        <end position="234"/>
    </location>
</feature>
<dbReference type="PANTHER" id="PTHR38117:SF2">
    <property type="entry name" value="NACHT AND WD40 DOMAIN PROTEIN"/>
    <property type="match status" value="1"/>
</dbReference>
<protein>
    <recommendedName>
        <fullName evidence="2">DUF7053 domain-containing protein</fullName>
    </recommendedName>
</protein>
<sequence>MTSMLRKKELVTIVTPIPGFIPRQLAIDILHSHSEVITLNPLVLEHKAIKAPRDAASDEYYSTWYEIIERIQYVPGIGKMGSGKLAFNGCFHDMPWGLQAHIYAPMNTDLRYKYRIAGNQPGIEPPETLEMGLAALGAPRDGLYLREDVEVKCSIAVMSFVKSQLKAASKLMVERIIKKAELIDAGQLSAMIENGRLKTINPADRSNTLASSAATAAAAASPASSSSPVVPASTHDNDTKAQQGSPQSRTETPGSPPPVPYQVPRPQSMLPPSSTAGLQASYGYRPGSAGVAQQQQQQQQQPYQSPGSPGLGVYPPYPGYPGNTPYSAHPGHASYAGPAGGGYYQHQQYPQQQMHPAMYTPYGQQMQVPPPPQFYAELQAAYPPAPYNQLAAAHTMAVEMPGDYYHAQQQQPQQQQQQPPQQPSSTTSTPQTNRDSEILATGQWSAPVPNPHPNHLLQPGSRPDSVASSLSGYGGGGGAAPAPAGYRSPGLDKSFSPDLATHREAPDEHRLEALKKLDPSATPAALNVQRNVQH</sequence>
<feature type="compositionally biased region" description="Polar residues" evidence="1">
    <location>
        <begin position="240"/>
        <end position="252"/>
    </location>
</feature>
<proteinExistence type="predicted"/>
<evidence type="ECO:0000256" key="1">
    <source>
        <dbReference type="SAM" id="MobiDB-lite"/>
    </source>
</evidence>
<feature type="region of interest" description="Disordered" evidence="1">
    <location>
        <begin position="219"/>
        <end position="333"/>
    </location>
</feature>
<dbReference type="PANTHER" id="PTHR38117">
    <property type="entry name" value="NACHT AND WD40 DOMAIN PROTEIN"/>
    <property type="match status" value="1"/>
</dbReference>
<feature type="domain" description="DUF7053" evidence="2">
    <location>
        <begin position="6"/>
        <end position="181"/>
    </location>
</feature>
<evidence type="ECO:0000313" key="3">
    <source>
        <dbReference type="EMBL" id="CAK7235334.1"/>
    </source>
</evidence>
<accession>A0ABP0CVX9</accession>
<feature type="compositionally biased region" description="Low complexity" evidence="1">
    <location>
        <begin position="293"/>
        <end position="333"/>
    </location>
</feature>
<keyword evidence="4" id="KW-1185">Reference proteome</keyword>
<feature type="compositionally biased region" description="Low complexity" evidence="1">
    <location>
        <begin position="480"/>
        <end position="489"/>
    </location>
</feature>
<gene>
    <name evidence="3" type="ORF">SCUCBS95973_009235</name>
</gene>
<dbReference type="Pfam" id="PF23155">
    <property type="entry name" value="DUF7053"/>
    <property type="match status" value="1"/>
</dbReference>
<dbReference type="InterPro" id="IPR055481">
    <property type="entry name" value="DUF7053"/>
</dbReference>
<feature type="compositionally biased region" description="Pro residues" evidence="1">
    <location>
        <begin position="254"/>
        <end position="263"/>
    </location>
</feature>
<comment type="caution">
    <text evidence="3">The sequence shown here is derived from an EMBL/GenBank/DDBJ whole genome shotgun (WGS) entry which is preliminary data.</text>
</comment>
<feature type="compositionally biased region" description="Basic and acidic residues" evidence="1">
    <location>
        <begin position="500"/>
        <end position="518"/>
    </location>
</feature>